<evidence type="ECO:0000256" key="6">
    <source>
        <dbReference type="PROSITE-ProRule" id="PRU01263"/>
    </source>
</evidence>
<accession>A0A336LL14</accession>
<dbReference type="PANTHER" id="PTHR24379">
    <property type="entry name" value="KRAB AND ZINC FINGER DOMAIN-CONTAINING"/>
    <property type="match status" value="1"/>
</dbReference>
<gene>
    <name evidence="9" type="primary">CSON010189</name>
</gene>
<evidence type="ECO:0000256" key="3">
    <source>
        <dbReference type="ARBA" id="ARBA00022771"/>
    </source>
</evidence>
<dbReference type="PROSITE" id="PS50157">
    <property type="entry name" value="ZINC_FINGER_C2H2_2"/>
    <property type="match status" value="7"/>
</dbReference>
<evidence type="ECO:0000259" key="7">
    <source>
        <dbReference type="PROSITE" id="PS50157"/>
    </source>
</evidence>
<feature type="domain" description="C2H2-type" evidence="7">
    <location>
        <begin position="387"/>
        <end position="415"/>
    </location>
</feature>
<feature type="binding site" evidence="6">
    <location>
        <position position="50"/>
    </location>
    <ligand>
        <name>Zn(2+)</name>
        <dbReference type="ChEBI" id="CHEBI:29105"/>
    </ligand>
</feature>
<organism evidence="9">
    <name type="scientific">Culicoides sonorensis</name>
    <name type="common">Biting midge</name>
    <dbReference type="NCBI Taxonomy" id="179676"/>
    <lineage>
        <taxon>Eukaryota</taxon>
        <taxon>Metazoa</taxon>
        <taxon>Ecdysozoa</taxon>
        <taxon>Arthropoda</taxon>
        <taxon>Hexapoda</taxon>
        <taxon>Insecta</taxon>
        <taxon>Pterygota</taxon>
        <taxon>Neoptera</taxon>
        <taxon>Endopterygota</taxon>
        <taxon>Diptera</taxon>
        <taxon>Nematocera</taxon>
        <taxon>Chironomoidea</taxon>
        <taxon>Ceratopogonidae</taxon>
        <taxon>Ceratopogoninae</taxon>
        <taxon>Culicoides</taxon>
        <taxon>Monoculicoides</taxon>
    </lineage>
</organism>
<feature type="binding site" evidence="6">
    <location>
        <position position="6"/>
    </location>
    <ligand>
        <name>Zn(2+)</name>
        <dbReference type="ChEBI" id="CHEBI:29105"/>
    </ligand>
</feature>
<feature type="binding site" evidence="6">
    <location>
        <position position="47"/>
    </location>
    <ligand>
        <name>Zn(2+)</name>
        <dbReference type="ChEBI" id="CHEBI:29105"/>
    </ligand>
</feature>
<evidence type="ECO:0000256" key="1">
    <source>
        <dbReference type="ARBA" id="ARBA00022723"/>
    </source>
</evidence>
<dbReference type="GO" id="GO:0000977">
    <property type="term" value="F:RNA polymerase II transcription regulatory region sequence-specific DNA binding"/>
    <property type="evidence" value="ECO:0007669"/>
    <property type="project" value="TreeGrafter"/>
</dbReference>
<dbReference type="GO" id="GO:0005634">
    <property type="term" value="C:nucleus"/>
    <property type="evidence" value="ECO:0007669"/>
    <property type="project" value="InterPro"/>
</dbReference>
<feature type="domain" description="C2H2-type" evidence="7">
    <location>
        <begin position="443"/>
        <end position="471"/>
    </location>
</feature>
<evidence type="ECO:0000259" key="8">
    <source>
        <dbReference type="PROSITE" id="PS51915"/>
    </source>
</evidence>
<feature type="binding site" evidence="6">
    <location>
        <position position="3"/>
    </location>
    <ligand>
        <name>Zn(2+)</name>
        <dbReference type="ChEBI" id="CHEBI:29105"/>
    </ligand>
</feature>
<dbReference type="SUPFAM" id="SSF57716">
    <property type="entry name" value="Glucocorticoid receptor-like (DNA-binding domain)"/>
    <property type="match status" value="1"/>
</dbReference>
<evidence type="ECO:0000256" key="5">
    <source>
        <dbReference type="PROSITE-ProRule" id="PRU00042"/>
    </source>
</evidence>
<evidence type="ECO:0000313" key="9">
    <source>
        <dbReference type="EMBL" id="SSX18656.1"/>
    </source>
</evidence>
<dbReference type="Pfam" id="PF00096">
    <property type="entry name" value="zf-C2H2"/>
    <property type="match status" value="1"/>
</dbReference>
<dbReference type="VEuPathDB" id="VectorBase:CSON010189"/>
<feature type="domain" description="C2H2-type" evidence="7">
    <location>
        <begin position="234"/>
        <end position="261"/>
    </location>
</feature>
<dbReference type="InterPro" id="IPR012934">
    <property type="entry name" value="Znf_AD"/>
</dbReference>
<name>A0A336LL14_CULSO</name>
<keyword evidence="4 6" id="KW-0862">Zinc</keyword>
<keyword evidence="2" id="KW-0677">Repeat</keyword>
<dbReference type="PROSITE" id="PS51915">
    <property type="entry name" value="ZAD"/>
    <property type="match status" value="1"/>
</dbReference>
<evidence type="ECO:0000256" key="4">
    <source>
        <dbReference type="ARBA" id="ARBA00022833"/>
    </source>
</evidence>
<dbReference type="AlphaFoldDB" id="A0A336LL14"/>
<dbReference type="EMBL" id="UFQT01000040">
    <property type="protein sequence ID" value="SSX18656.1"/>
    <property type="molecule type" value="Genomic_DNA"/>
</dbReference>
<dbReference type="PROSITE" id="PS00028">
    <property type="entry name" value="ZINC_FINGER_C2H2_1"/>
    <property type="match status" value="7"/>
</dbReference>
<dbReference type="OMA" id="HENEYDN"/>
<dbReference type="SMART" id="SM00355">
    <property type="entry name" value="ZnF_C2H2"/>
    <property type="match status" value="9"/>
</dbReference>
<feature type="domain" description="C2H2-type" evidence="7">
    <location>
        <begin position="297"/>
        <end position="320"/>
    </location>
</feature>
<reference evidence="9" key="1">
    <citation type="submission" date="2018-07" db="EMBL/GenBank/DDBJ databases">
        <authorList>
            <person name="Quirk P.G."/>
            <person name="Krulwich T.A."/>
        </authorList>
    </citation>
    <scope>NUCLEOTIDE SEQUENCE</scope>
</reference>
<dbReference type="Gene3D" id="3.30.160.60">
    <property type="entry name" value="Classic Zinc Finger"/>
    <property type="match status" value="4"/>
</dbReference>
<feature type="domain" description="C2H2-type" evidence="7">
    <location>
        <begin position="332"/>
        <end position="360"/>
    </location>
</feature>
<dbReference type="Gene3D" id="3.40.1800.20">
    <property type="match status" value="1"/>
</dbReference>
<dbReference type="Pfam" id="PF12874">
    <property type="entry name" value="zf-met"/>
    <property type="match status" value="1"/>
</dbReference>
<feature type="domain" description="ZAD" evidence="8">
    <location>
        <begin position="1"/>
        <end position="74"/>
    </location>
</feature>
<sequence length="485" mass="57120">MFCRLCAIKLSESCIDILDETDKSLSKKIKTIFKIQVKKNDEYHKICLTCDKEVEEFFKYYETVQKTQKDLKRLKTSENRENVQILIPSDIKLEIEDNGSKTEEIIEDYVEIKIEPEKFGTTKAEGLDEEKQDLSDSECFDDGGSFNSESECTPKESLSKKEEYKEISEKINKFFNFTCAKCNQDLKNPFGYQLHMKRQHKVRNATITCCGEKIPSVRTKLLYHYYTHTNVEQLCCRVCSKQCSTMRYLRRHEKCHFLKKERSIITCPECGKQLRGKSSLKSHIWNIHTPKDIKYCYKCDLCEKSATSKTLLLKHFQQSHNMGNFEEKVEPILCPVCAKSFQTESGFHYHFKAHHDIEKVVCPECGQEMNKLSLKSHIRRQHDHIPQTCDICFKQFKNMHTMIHHKNRVHIEPRHECDMCKKKFKTKDKLLDHRKGHFVQNRFHCDLCNVTCNDYANMLKHRKQVHPHEPALPKGQGRKILEIGF</sequence>
<dbReference type="SUPFAM" id="SSF57667">
    <property type="entry name" value="beta-beta-alpha zinc fingers"/>
    <property type="match status" value="4"/>
</dbReference>
<keyword evidence="1 6" id="KW-0479">Metal-binding</keyword>
<feature type="domain" description="C2H2-type" evidence="7">
    <location>
        <begin position="415"/>
        <end position="442"/>
    </location>
</feature>
<dbReference type="GO" id="GO:0000981">
    <property type="term" value="F:DNA-binding transcription factor activity, RNA polymerase II-specific"/>
    <property type="evidence" value="ECO:0007669"/>
    <property type="project" value="TreeGrafter"/>
</dbReference>
<dbReference type="InterPro" id="IPR036236">
    <property type="entry name" value="Znf_C2H2_sf"/>
</dbReference>
<dbReference type="PANTHER" id="PTHR24379:SF127">
    <property type="entry name" value="BLOODY FINGERS-RELATED"/>
    <property type="match status" value="1"/>
</dbReference>
<evidence type="ECO:0000256" key="2">
    <source>
        <dbReference type="ARBA" id="ARBA00022737"/>
    </source>
</evidence>
<proteinExistence type="predicted"/>
<dbReference type="GO" id="GO:0008270">
    <property type="term" value="F:zinc ion binding"/>
    <property type="evidence" value="ECO:0007669"/>
    <property type="project" value="UniProtKB-UniRule"/>
</dbReference>
<dbReference type="InterPro" id="IPR013087">
    <property type="entry name" value="Znf_C2H2_type"/>
</dbReference>
<protein>
    <submittedName>
        <fullName evidence="9">CSON010189 protein</fullName>
    </submittedName>
</protein>
<dbReference type="Pfam" id="PF07776">
    <property type="entry name" value="zf-AD"/>
    <property type="match status" value="1"/>
</dbReference>
<dbReference type="SMART" id="SM00868">
    <property type="entry name" value="zf-AD"/>
    <property type="match status" value="1"/>
</dbReference>
<keyword evidence="3 5" id="KW-0863">Zinc-finger</keyword>
<feature type="domain" description="C2H2-type" evidence="7">
    <location>
        <begin position="265"/>
        <end position="293"/>
    </location>
</feature>